<evidence type="ECO:0000313" key="6">
    <source>
        <dbReference type="Proteomes" id="UP000272400"/>
    </source>
</evidence>
<dbReference type="InterPro" id="IPR027383">
    <property type="entry name" value="Znf_put"/>
</dbReference>
<dbReference type="EMBL" id="RJKE01000001">
    <property type="protein sequence ID" value="ROO83086.1"/>
    <property type="molecule type" value="Genomic_DNA"/>
</dbReference>
<protein>
    <submittedName>
        <fullName evidence="5">Putative zinc finger protein</fullName>
    </submittedName>
</protein>
<dbReference type="Proteomes" id="UP000272400">
    <property type="component" value="Unassembled WGS sequence"/>
</dbReference>
<name>A0A3N1CP38_9ACTN</name>
<evidence type="ECO:0000313" key="5">
    <source>
        <dbReference type="EMBL" id="ROO83086.1"/>
    </source>
</evidence>
<dbReference type="AlphaFoldDB" id="A0A3N1CP38"/>
<accession>A0A3N1CP38</accession>
<evidence type="ECO:0000256" key="1">
    <source>
        <dbReference type="ARBA" id="ARBA00023015"/>
    </source>
</evidence>
<feature type="compositionally biased region" description="Basic and acidic residues" evidence="3">
    <location>
        <begin position="92"/>
        <end position="104"/>
    </location>
</feature>
<evidence type="ECO:0000256" key="2">
    <source>
        <dbReference type="ARBA" id="ARBA00023163"/>
    </source>
</evidence>
<evidence type="ECO:0000259" key="4">
    <source>
        <dbReference type="Pfam" id="PF13490"/>
    </source>
</evidence>
<keyword evidence="6" id="KW-1185">Reference proteome</keyword>
<organism evidence="5 6">
    <name type="scientific">Actinocorallia herbida</name>
    <dbReference type="NCBI Taxonomy" id="58109"/>
    <lineage>
        <taxon>Bacteria</taxon>
        <taxon>Bacillati</taxon>
        <taxon>Actinomycetota</taxon>
        <taxon>Actinomycetes</taxon>
        <taxon>Streptosporangiales</taxon>
        <taxon>Thermomonosporaceae</taxon>
        <taxon>Actinocorallia</taxon>
    </lineage>
</organism>
<feature type="compositionally biased region" description="Polar residues" evidence="3">
    <location>
        <begin position="164"/>
        <end position="173"/>
    </location>
</feature>
<dbReference type="Pfam" id="PF13490">
    <property type="entry name" value="zf-HC2"/>
    <property type="match status" value="1"/>
</dbReference>
<gene>
    <name evidence="5" type="ORF">EDD29_0576</name>
</gene>
<dbReference type="OrthoDB" id="3743969at2"/>
<dbReference type="Gene3D" id="1.10.10.1320">
    <property type="entry name" value="Anti-sigma factor, zinc-finger domain"/>
    <property type="match status" value="1"/>
</dbReference>
<feature type="domain" description="Putative zinc-finger" evidence="4">
    <location>
        <begin position="6"/>
        <end position="35"/>
    </location>
</feature>
<proteinExistence type="predicted"/>
<feature type="region of interest" description="Disordered" evidence="3">
    <location>
        <begin position="89"/>
        <end position="119"/>
    </location>
</feature>
<evidence type="ECO:0000256" key="3">
    <source>
        <dbReference type="SAM" id="MobiDB-lite"/>
    </source>
</evidence>
<dbReference type="InterPro" id="IPR041916">
    <property type="entry name" value="Anti_sigma_zinc_sf"/>
</dbReference>
<keyword evidence="2" id="KW-0804">Transcription</keyword>
<keyword evidence="1" id="KW-0805">Transcription regulation</keyword>
<reference evidence="5 6" key="1">
    <citation type="submission" date="2018-11" db="EMBL/GenBank/DDBJ databases">
        <title>Sequencing the genomes of 1000 actinobacteria strains.</title>
        <authorList>
            <person name="Klenk H.-P."/>
        </authorList>
    </citation>
    <scope>NUCLEOTIDE SEQUENCE [LARGE SCALE GENOMIC DNA]</scope>
    <source>
        <strain evidence="5 6">DSM 44254</strain>
    </source>
</reference>
<comment type="caution">
    <text evidence="5">The sequence shown here is derived from an EMBL/GenBank/DDBJ whole genome shotgun (WGS) entry which is preliminary data.</text>
</comment>
<feature type="region of interest" description="Disordered" evidence="3">
    <location>
        <begin position="164"/>
        <end position="186"/>
    </location>
</feature>
<sequence>MSCLGERLTALVDGELDHDERDRAQAHLVLCAGCRTEVEAMRSVKRRLGALGGTTPSTDLMIGLYNLGRTPATPVPAPDFFQALMMTGQTDMPDRYRRPRDNRPARSPGVFANPSSYTAPRRRIPRARSLVVGAATLAALGAGTASSVGPTVARVPNVTPSFTQQVSGSNGLTQVRLPRRLDEAKR</sequence>
<dbReference type="RefSeq" id="WP_123662025.1">
    <property type="nucleotide sequence ID" value="NZ_RJKE01000001.1"/>
</dbReference>